<dbReference type="GO" id="GO:0004315">
    <property type="term" value="F:3-oxoacyl-[acyl-carrier-protein] synthase activity"/>
    <property type="evidence" value="ECO:0007669"/>
    <property type="project" value="TreeGrafter"/>
</dbReference>
<dbReference type="EMBL" id="BIFR01000002">
    <property type="protein sequence ID" value="GCE14921.1"/>
    <property type="molecule type" value="Genomic_DNA"/>
</dbReference>
<dbReference type="InterPro" id="IPR016039">
    <property type="entry name" value="Thiolase-like"/>
</dbReference>
<comment type="caution">
    <text evidence="5">The sequence shown here is derived from an EMBL/GenBank/DDBJ whole genome shotgun (WGS) entry which is preliminary data.</text>
</comment>
<dbReference type="PANTHER" id="PTHR11712:SF336">
    <property type="entry name" value="3-OXOACYL-[ACYL-CARRIER-PROTEIN] SYNTHASE, MITOCHONDRIAL"/>
    <property type="match status" value="1"/>
</dbReference>
<accession>A0A402A7D3</accession>
<name>A0A402A7D3_9CHLR</name>
<dbReference type="OrthoDB" id="9808669at2"/>
<dbReference type="RefSeq" id="WP_126582447.1">
    <property type="nucleotide sequence ID" value="NZ_BIFR01000002.1"/>
</dbReference>
<reference evidence="6" key="1">
    <citation type="submission" date="2018-12" db="EMBL/GenBank/DDBJ databases">
        <title>Tengunoibacter tsumagoiensis gen. nov., sp. nov., Dictyobacter kobayashii sp. nov., D. alpinus sp. nov., and D. joshuensis sp. nov. and description of Dictyobacteraceae fam. nov. within the order Ktedonobacterales isolated from Tengu-no-mugimeshi.</title>
        <authorList>
            <person name="Wang C.M."/>
            <person name="Zheng Y."/>
            <person name="Sakai Y."/>
            <person name="Toyoda A."/>
            <person name="Minakuchi Y."/>
            <person name="Abe K."/>
            <person name="Yokota A."/>
            <person name="Yabe S."/>
        </authorList>
    </citation>
    <scope>NUCLEOTIDE SEQUENCE [LARGE SCALE GENOMIC DNA]</scope>
    <source>
        <strain evidence="6">Uno3</strain>
    </source>
</reference>
<dbReference type="SUPFAM" id="SSF53901">
    <property type="entry name" value="Thiolase-like"/>
    <property type="match status" value="2"/>
</dbReference>
<dbReference type="InterPro" id="IPR000794">
    <property type="entry name" value="Beta-ketoacyl_synthase"/>
</dbReference>
<dbReference type="Gene3D" id="3.40.47.10">
    <property type="match status" value="2"/>
</dbReference>
<dbReference type="InterPro" id="IPR014031">
    <property type="entry name" value="Ketoacyl_synth_C"/>
</dbReference>
<dbReference type="AlphaFoldDB" id="A0A402A7D3"/>
<dbReference type="PANTHER" id="PTHR11712">
    <property type="entry name" value="POLYKETIDE SYNTHASE-RELATED"/>
    <property type="match status" value="1"/>
</dbReference>
<evidence type="ECO:0000259" key="4">
    <source>
        <dbReference type="PROSITE" id="PS52004"/>
    </source>
</evidence>
<feature type="domain" description="Ketosynthase family 3 (KS3)" evidence="4">
    <location>
        <begin position="1"/>
        <end position="423"/>
    </location>
</feature>
<proteinExistence type="inferred from homology"/>
<evidence type="ECO:0000256" key="2">
    <source>
        <dbReference type="ARBA" id="ARBA00022679"/>
    </source>
</evidence>
<dbReference type="InterPro" id="IPR014030">
    <property type="entry name" value="Ketoacyl_synth_N"/>
</dbReference>
<protein>
    <submittedName>
        <fullName evidence="5">3-oxoacyl-[acyl-carrier-protein] synthase 2</fullName>
    </submittedName>
</protein>
<dbReference type="GO" id="GO:0006633">
    <property type="term" value="P:fatty acid biosynthetic process"/>
    <property type="evidence" value="ECO:0007669"/>
    <property type="project" value="TreeGrafter"/>
</dbReference>
<keyword evidence="2 3" id="KW-0808">Transferase</keyword>
<evidence type="ECO:0000313" key="5">
    <source>
        <dbReference type="EMBL" id="GCE14921.1"/>
    </source>
</evidence>
<dbReference type="PROSITE" id="PS52004">
    <property type="entry name" value="KS3_2"/>
    <property type="match status" value="1"/>
</dbReference>
<evidence type="ECO:0000313" key="6">
    <source>
        <dbReference type="Proteomes" id="UP000287352"/>
    </source>
</evidence>
<evidence type="ECO:0000256" key="1">
    <source>
        <dbReference type="ARBA" id="ARBA00008467"/>
    </source>
</evidence>
<keyword evidence="6" id="KW-1185">Reference proteome</keyword>
<dbReference type="Pfam" id="PF00109">
    <property type="entry name" value="ketoacyl-synt"/>
    <property type="match status" value="1"/>
</dbReference>
<dbReference type="SMART" id="SM00825">
    <property type="entry name" value="PKS_KS"/>
    <property type="match status" value="1"/>
</dbReference>
<dbReference type="Proteomes" id="UP000287352">
    <property type="component" value="Unassembled WGS sequence"/>
</dbReference>
<comment type="similarity">
    <text evidence="1 3">Belongs to the thiolase-like superfamily. Beta-ketoacyl-ACP synthases family.</text>
</comment>
<dbReference type="InterPro" id="IPR020841">
    <property type="entry name" value="PKS_Beta-ketoAc_synthase_dom"/>
</dbReference>
<evidence type="ECO:0000256" key="3">
    <source>
        <dbReference type="RuleBase" id="RU003694"/>
    </source>
</evidence>
<gene>
    <name evidence="5" type="primary">fabF_2</name>
    <name evidence="5" type="ORF">KTT_47800</name>
</gene>
<organism evidence="5 6">
    <name type="scientific">Tengunoibacter tsumagoiensis</name>
    <dbReference type="NCBI Taxonomy" id="2014871"/>
    <lineage>
        <taxon>Bacteria</taxon>
        <taxon>Bacillati</taxon>
        <taxon>Chloroflexota</taxon>
        <taxon>Ktedonobacteria</taxon>
        <taxon>Ktedonobacterales</taxon>
        <taxon>Dictyobacteraceae</taxon>
        <taxon>Tengunoibacter</taxon>
    </lineage>
</organism>
<dbReference type="Pfam" id="PF02801">
    <property type="entry name" value="Ketoacyl-synt_C"/>
    <property type="match status" value="1"/>
</dbReference>
<sequence length="433" mass="46666">MSRVVITGIGLVTPLGVGTKETWQGLLENRSALGPIERFNATSLQTRLAGEVHDFVPQDFITNRRTLRLMTRGDQMAFAATILALRDAQLDLKAIDCEQTGIFIGSNKEVSNLDHFVPTALASSREDGTIDSERMGVHAHKVYPLIFLEGLPAASLFFISEAFGFKGCNGFFVGTADASAVAIGRAYRAIRRGETEVAIAGGFDEAVTWFNMIKLQAMEVMTEQNELGAEAYRPFDRQRSGTIIGEGAAFLVLESYESAIRRNAPIYAEIAGFGTAYDGYQLIKPHPRGRGLTLAMQAALREAEMASETIEYLSVHGSGTRLGDTSEAIAIQDTFGENASKVPGSCVKPATGHLVAAAGALNVAVSALVLRHQMLPPTLHLHEQDPECSLDLVPLQAREAHVGQALALARGLEGQNVALALRRVNEKKGSVEF</sequence>
<dbReference type="CDD" id="cd00834">
    <property type="entry name" value="KAS_I_II"/>
    <property type="match status" value="1"/>
</dbReference>